<dbReference type="RefSeq" id="WP_141823874.1">
    <property type="nucleotide sequence ID" value="NZ_BAAAQC010000010.1"/>
</dbReference>
<dbReference type="PRINTS" id="PR00411">
    <property type="entry name" value="PNDRDTASEI"/>
</dbReference>
<dbReference type="GO" id="GO:0050660">
    <property type="term" value="F:flavin adenine dinucleotide binding"/>
    <property type="evidence" value="ECO:0007669"/>
    <property type="project" value="TreeGrafter"/>
</dbReference>
<dbReference type="PANTHER" id="PTHR43539:SF78">
    <property type="entry name" value="FLAVIN-CONTAINING MONOOXYGENASE"/>
    <property type="match status" value="1"/>
</dbReference>
<protein>
    <submittedName>
        <fullName evidence="2">Putative flavoprotein involved in K+ transport</fullName>
    </submittedName>
</protein>
<dbReference type="SUPFAM" id="SSF51905">
    <property type="entry name" value="FAD/NAD(P)-binding domain"/>
    <property type="match status" value="2"/>
</dbReference>
<dbReference type="OrthoDB" id="178899at2"/>
<keyword evidence="1" id="KW-0560">Oxidoreductase</keyword>
<evidence type="ECO:0000313" key="3">
    <source>
        <dbReference type="Proteomes" id="UP000320085"/>
    </source>
</evidence>
<dbReference type="Proteomes" id="UP000320085">
    <property type="component" value="Unassembled WGS sequence"/>
</dbReference>
<organism evidence="2 3">
    <name type="scientific">Humibacillus xanthopallidus</name>
    <dbReference type="NCBI Taxonomy" id="412689"/>
    <lineage>
        <taxon>Bacteria</taxon>
        <taxon>Bacillati</taxon>
        <taxon>Actinomycetota</taxon>
        <taxon>Actinomycetes</taxon>
        <taxon>Micrococcales</taxon>
        <taxon>Intrasporangiaceae</taxon>
        <taxon>Humibacillus</taxon>
    </lineage>
</organism>
<evidence type="ECO:0000313" key="2">
    <source>
        <dbReference type="EMBL" id="TQN44533.1"/>
    </source>
</evidence>
<proteinExistence type="predicted"/>
<dbReference type="Pfam" id="PF13738">
    <property type="entry name" value="Pyr_redox_3"/>
    <property type="match status" value="1"/>
</dbReference>
<dbReference type="AlphaFoldDB" id="A0A543PKD9"/>
<gene>
    <name evidence="2" type="ORF">FHX52_3749</name>
</gene>
<dbReference type="InterPro" id="IPR050982">
    <property type="entry name" value="Auxin_biosynth/cation_transpt"/>
</dbReference>
<dbReference type="PRINTS" id="PR00368">
    <property type="entry name" value="FADPNR"/>
</dbReference>
<name>A0A543PKD9_9MICO</name>
<comment type="caution">
    <text evidence="2">The sequence shown here is derived from an EMBL/GenBank/DDBJ whole genome shotgun (WGS) entry which is preliminary data.</text>
</comment>
<dbReference type="PANTHER" id="PTHR43539">
    <property type="entry name" value="FLAVIN-BINDING MONOOXYGENASE-LIKE PROTEIN (AFU_ORTHOLOGUE AFUA_4G09220)"/>
    <property type="match status" value="1"/>
</dbReference>
<dbReference type="GO" id="GO:0004497">
    <property type="term" value="F:monooxygenase activity"/>
    <property type="evidence" value="ECO:0007669"/>
    <property type="project" value="TreeGrafter"/>
</dbReference>
<dbReference type="InterPro" id="IPR036188">
    <property type="entry name" value="FAD/NAD-bd_sf"/>
</dbReference>
<accession>A0A543PKD9</accession>
<dbReference type="EMBL" id="VFQF01000003">
    <property type="protein sequence ID" value="TQN44533.1"/>
    <property type="molecule type" value="Genomic_DNA"/>
</dbReference>
<evidence type="ECO:0000256" key="1">
    <source>
        <dbReference type="ARBA" id="ARBA00023002"/>
    </source>
</evidence>
<sequence>MSSRSGAASVDPQRPLDVVVVGGGQAGLAVGYHLRRAGFVGLSDVVVLDANDRPGGAWQHLWPSMRLFSPPAYSSLPGWMMPSADTDYPPASHVVDYLERYEHRYDLPVLHGQRVTAVTCGDDDPAGLLLVTTTPPASGGVGATWRARAVVSATGTWGRPFVPHYPGAGSFTGEQLHSSDYRGPEPYAGRRVVVVGGGNTAAQLLAEVSLVAETTWVTLRPPRFLPDDVDGRVLFDVATARRLALDAGEPDTGGVAGLGDVVMVESVRDARDRGVLQAEAMFERLTPTGIEWGDGARQDADVILWCTGFRPDLPHLAPLGLRRDGTHPATIGTRAADEPRLHLVGYGDWTGPASATLIGVGRTARQAVREIAAGLAKPGINAR</sequence>
<reference evidence="2 3" key="1">
    <citation type="submission" date="2019-06" db="EMBL/GenBank/DDBJ databases">
        <title>Sequencing the genomes of 1000 actinobacteria strains.</title>
        <authorList>
            <person name="Klenk H.-P."/>
        </authorList>
    </citation>
    <scope>NUCLEOTIDE SEQUENCE [LARGE SCALE GENOMIC DNA]</scope>
    <source>
        <strain evidence="2 3">DSM 21776</strain>
    </source>
</reference>
<dbReference type="Gene3D" id="3.50.50.60">
    <property type="entry name" value="FAD/NAD(P)-binding domain"/>
    <property type="match status" value="1"/>
</dbReference>
<dbReference type="NCBIfam" id="NF040505">
    <property type="entry name" value="ArsO_flavin_mono"/>
    <property type="match status" value="1"/>
</dbReference>